<feature type="region of interest" description="Disordered" evidence="1">
    <location>
        <begin position="1"/>
        <end position="24"/>
    </location>
</feature>
<dbReference type="PANTHER" id="PTHR35563">
    <property type="entry name" value="BARREL METAL-DEPENDENT HYDROLASE, PUTATIVE (AFU_ORTHOLOGUE AFUA_1G16240)-RELATED"/>
    <property type="match status" value="1"/>
</dbReference>
<dbReference type="Gene3D" id="3.20.20.140">
    <property type="entry name" value="Metal-dependent hydrolases"/>
    <property type="match status" value="1"/>
</dbReference>
<dbReference type="EMBL" id="JACBYR010000001">
    <property type="protein sequence ID" value="NYE81032.1"/>
    <property type="molecule type" value="Genomic_DNA"/>
</dbReference>
<comment type="caution">
    <text evidence="3">The sequence shown here is derived from an EMBL/GenBank/DDBJ whole genome shotgun (WGS) entry which is preliminary data.</text>
</comment>
<dbReference type="SUPFAM" id="SSF51556">
    <property type="entry name" value="Metallo-dependent hydrolases"/>
    <property type="match status" value="1"/>
</dbReference>
<feature type="domain" description="Amidohydrolase-related" evidence="2">
    <location>
        <begin position="37"/>
        <end position="303"/>
    </location>
</feature>
<sequence length="307" mass="32957">MSNQAPSSDPTRQGAPLCAAPDPSPRPPAFAVPAGSCDCHAHICGPGDRHAYSPDRIYTPPDALLPTYRSMLSVLGMTRAVLVQPSVYGSDNAVLMAALQEGGEAFRGVAVIDDAMEADALQAMHAAGVRGVRVNIVDRKTGKGELPMDDVRALADRIAPLGWHLELLMHVDAFPDLATSLGNLPVQLVFGHLGYMAPGAKVETPAFQGLLDLMSRGRAWVKLTGPYRISAGAMPHADIQPLADDLLKAAPDRVVWGSDWPHVMVKRDMPNDGDLLDLLHAWAPDAALRRRVLVDNPARLYDFPPLP</sequence>
<keyword evidence="4" id="KW-1185">Reference proteome</keyword>
<dbReference type="Proteomes" id="UP000542125">
    <property type="component" value="Unassembled WGS sequence"/>
</dbReference>
<dbReference type="GO" id="GO:0016787">
    <property type="term" value="F:hydrolase activity"/>
    <property type="evidence" value="ECO:0007669"/>
    <property type="project" value="UniProtKB-KW"/>
</dbReference>
<dbReference type="InterPro" id="IPR032466">
    <property type="entry name" value="Metal_Hydrolase"/>
</dbReference>
<feature type="compositionally biased region" description="Polar residues" evidence="1">
    <location>
        <begin position="1"/>
        <end position="11"/>
    </location>
</feature>
<evidence type="ECO:0000313" key="4">
    <source>
        <dbReference type="Proteomes" id="UP000542125"/>
    </source>
</evidence>
<reference evidence="3 4" key="1">
    <citation type="submission" date="2020-07" db="EMBL/GenBank/DDBJ databases">
        <title>Genomic Encyclopedia of Type Strains, Phase IV (KMG-V): Genome sequencing to study the core and pangenomes of soil and plant-associated prokaryotes.</title>
        <authorList>
            <person name="Whitman W."/>
        </authorList>
    </citation>
    <scope>NUCLEOTIDE SEQUENCE [LARGE SCALE GENOMIC DNA]</scope>
    <source>
        <strain evidence="3 4">SAS40</strain>
    </source>
</reference>
<dbReference type="AlphaFoldDB" id="A0A7Y9LK12"/>
<proteinExistence type="predicted"/>
<evidence type="ECO:0000259" key="2">
    <source>
        <dbReference type="Pfam" id="PF04909"/>
    </source>
</evidence>
<dbReference type="RefSeq" id="WP_179582657.1">
    <property type="nucleotide sequence ID" value="NZ_JACBYR010000001.1"/>
</dbReference>
<dbReference type="InterPro" id="IPR006680">
    <property type="entry name" value="Amidohydro-rel"/>
</dbReference>
<keyword evidence="3" id="KW-0378">Hydrolase</keyword>
<name>A0A7Y9LK12_9BURK</name>
<evidence type="ECO:0000313" key="3">
    <source>
        <dbReference type="EMBL" id="NYE81032.1"/>
    </source>
</evidence>
<organism evidence="3 4">
    <name type="scientific">Pigmentiphaga litoralis</name>
    <dbReference type="NCBI Taxonomy" id="516702"/>
    <lineage>
        <taxon>Bacteria</taxon>
        <taxon>Pseudomonadati</taxon>
        <taxon>Pseudomonadota</taxon>
        <taxon>Betaproteobacteria</taxon>
        <taxon>Burkholderiales</taxon>
        <taxon>Alcaligenaceae</taxon>
        <taxon>Pigmentiphaga</taxon>
    </lineage>
</organism>
<dbReference type="InterPro" id="IPR052358">
    <property type="entry name" value="Aro_Compnd_Degr_Hydrolases"/>
</dbReference>
<gene>
    <name evidence="3" type="ORF">FHW18_000303</name>
</gene>
<protein>
    <submittedName>
        <fullName evidence="3">Putative TIM-barrel fold metal-dependent hydrolase</fullName>
    </submittedName>
</protein>
<dbReference type="PANTHER" id="PTHR35563:SF2">
    <property type="entry name" value="BARREL METAL-DEPENDENT HYDROLASE, PUTATIVE (AFU_ORTHOLOGUE AFUA_1G16240)-RELATED"/>
    <property type="match status" value="1"/>
</dbReference>
<dbReference type="Pfam" id="PF04909">
    <property type="entry name" value="Amidohydro_2"/>
    <property type="match status" value="1"/>
</dbReference>
<accession>A0A7Y9LK12</accession>
<evidence type="ECO:0000256" key="1">
    <source>
        <dbReference type="SAM" id="MobiDB-lite"/>
    </source>
</evidence>